<keyword evidence="2" id="KW-0479">Metal-binding</keyword>
<dbReference type="Gene3D" id="3.20.20.60">
    <property type="entry name" value="Phosphoenolpyruvate-binding domains"/>
    <property type="match status" value="1"/>
</dbReference>
<feature type="domain" description="HpcH/HpaI aldolase/citrate lyase" evidence="4">
    <location>
        <begin position="27"/>
        <end position="209"/>
    </location>
</feature>
<organism evidence="5">
    <name type="scientific">marine metagenome</name>
    <dbReference type="NCBI Taxonomy" id="408172"/>
    <lineage>
        <taxon>unclassified sequences</taxon>
        <taxon>metagenomes</taxon>
        <taxon>ecological metagenomes</taxon>
    </lineage>
</organism>
<evidence type="ECO:0000256" key="1">
    <source>
        <dbReference type="ARBA" id="ARBA00005568"/>
    </source>
</evidence>
<evidence type="ECO:0000313" key="5">
    <source>
        <dbReference type="EMBL" id="SVB67435.1"/>
    </source>
</evidence>
<dbReference type="GO" id="GO:0005737">
    <property type="term" value="C:cytoplasm"/>
    <property type="evidence" value="ECO:0007669"/>
    <property type="project" value="TreeGrafter"/>
</dbReference>
<keyword evidence="3" id="KW-0456">Lyase</keyword>
<dbReference type="PANTHER" id="PTHR30502">
    <property type="entry name" value="2-KETO-3-DEOXY-L-RHAMNONATE ALDOLASE"/>
    <property type="match status" value="1"/>
</dbReference>
<evidence type="ECO:0000259" key="4">
    <source>
        <dbReference type="Pfam" id="PF03328"/>
    </source>
</evidence>
<dbReference type="PANTHER" id="PTHR30502:SF0">
    <property type="entry name" value="PHOSPHOENOLPYRUVATE CARBOXYLASE FAMILY PROTEIN"/>
    <property type="match status" value="1"/>
</dbReference>
<reference evidence="5" key="1">
    <citation type="submission" date="2018-05" db="EMBL/GenBank/DDBJ databases">
        <authorList>
            <person name="Lanie J.A."/>
            <person name="Ng W.-L."/>
            <person name="Kazmierczak K.M."/>
            <person name="Andrzejewski T.M."/>
            <person name="Davidsen T.M."/>
            <person name="Wayne K.J."/>
            <person name="Tettelin H."/>
            <person name="Glass J.I."/>
            <person name="Rusch D."/>
            <person name="Podicherti R."/>
            <person name="Tsui H.-C.T."/>
            <person name="Winkler M.E."/>
        </authorList>
    </citation>
    <scope>NUCLEOTIDE SEQUENCE</scope>
</reference>
<evidence type="ECO:0000256" key="3">
    <source>
        <dbReference type="ARBA" id="ARBA00023239"/>
    </source>
</evidence>
<evidence type="ECO:0000256" key="2">
    <source>
        <dbReference type="ARBA" id="ARBA00022723"/>
    </source>
</evidence>
<protein>
    <recommendedName>
        <fullName evidence="4">HpcH/HpaI aldolase/citrate lyase domain-containing protein</fullName>
    </recommendedName>
</protein>
<name>A0A382FY01_9ZZZZ</name>
<accession>A0A382FY01</accession>
<sequence length="261" mass="28249">MTINHVDHFRARIASGQPCIGTGITFSDPAISELVGDAGYDFTWIDMEHCPIDVPIALGHVMAVRGTGCAPLIRVPSGDPDTIKPILELHPAGIVVPQIRTADEVKQIVASCKYPPAGTRGFGPRRGRGFGGIPYPEYLTDADQQILVFVQIEHIDAVNNLDEILQVEGLDGICLGFSDLAGSLGLPGQQGHEKVVAISEDVVQRTRQTDKWMGLSMGWDPVTVPAWIERGVQWISISGDFNNLFTTATQILQAARNRTDG</sequence>
<dbReference type="InterPro" id="IPR005000">
    <property type="entry name" value="Aldolase/citrate-lyase_domain"/>
</dbReference>
<dbReference type="GO" id="GO:0016832">
    <property type="term" value="F:aldehyde-lyase activity"/>
    <property type="evidence" value="ECO:0007669"/>
    <property type="project" value="TreeGrafter"/>
</dbReference>
<dbReference type="InterPro" id="IPR040442">
    <property type="entry name" value="Pyrv_kinase-like_dom_sf"/>
</dbReference>
<proteinExistence type="inferred from homology"/>
<dbReference type="EMBL" id="UINC01052282">
    <property type="protein sequence ID" value="SVB67435.1"/>
    <property type="molecule type" value="Genomic_DNA"/>
</dbReference>
<gene>
    <name evidence="5" type="ORF">METZ01_LOCUS220289</name>
</gene>
<dbReference type="AlphaFoldDB" id="A0A382FY01"/>
<dbReference type="SUPFAM" id="SSF51621">
    <property type="entry name" value="Phosphoenolpyruvate/pyruvate domain"/>
    <property type="match status" value="1"/>
</dbReference>
<dbReference type="InterPro" id="IPR015813">
    <property type="entry name" value="Pyrv/PenolPyrv_kinase-like_dom"/>
</dbReference>
<dbReference type="Pfam" id="PF03328">
    <property type="entry name" value="HpcH_HpaI"/>
    <property type="match status" value="1"/>
</dbReference>
<dbReference type="InterPro" id="IPR050251">
    <property type="entry name" value="HpcH-HpaI_aldolase"/>
</dbReference>
<dbReference type="GO" id="GO:0046872">
    <property type="term" value="F:metal ion binding"/>
    <property type="evidence" value="ECO:0007669"/>
    <property type="project" value="UniProtKB-KW"/>
</dbReference>
<comment type="similarity">
    <text evidence="1">Belongs to the HpcH/HpaI aldolase family.</text>
</comment>